<dbReference type="Gene3D" id="3.10.20.90">
    <property type="entry name" value="Phosphatidylinositol 3-kinase Catalytic Subunit, Chain A, domain 1"/>
    <property type="match status" value="3"/>
</dbReference>
<dbReference type="InterPro" id="IPR000626">
    <property type="entry name" value="Ubiquitin-like_dom"/>
</dbReference>
<dbReference type="FunFam" id="3.10.20.90:FF:000160">
    <property type="entry name" value="Polyubiquitin-C"/>
    <property type="match status" value="3"/>
</dbReference>
<dbReference type="InterPro" id="IPR019956">
    <property type="entry name" value="Ubiquitin_dom"/>
</dbReference>
<keyword evidence="3" id="KW-1185">Reference proteome</keyword>
<reference evidence="2" key="1">
    <citation type="submission" date="2020-11" db="EMBL/GenBank/DDBJ databases">
        <authorList>
            <consortium name="DOE Joint Genome Institute"/>
            <person name="Ahrendt S."/>
            <person name="Riley R."/>
            <person name="Andreopoulos W."/>
            <person name="Labutti K."/>
            <person name="Pangilinan J."/>
            <person name="Ruiz-Duenas F.J."/>
            <person name="Barrasa J.M."/>
            <person name="Sanchez-Garcia M."/>
            <person name="Camarero S."/>
            <person name="Miyauchi S."/>
            <person name="Serrano A."/>
            <person name="Linde D."/>
            <person name="Babiker R."/>
            <person name="Drula E."/>
            <person name="Ayuso-Fernandez I."/>
            <person name="Pacheco R."/>
            <person name="Padilla G."/>
            <person name="Ferreira P."/>
            <person name="Barriuso J."/>
            <person name="Kellner H."/>
            <person name="Castanera R."/>
            <person name="Alfaro M."/>
            <person name="Ramirez L."/>
            <person name="Pisabarro A.G."/>
            <person name="Kuo A."/>
            <person name="Tritt A."/>
            <person name="Lipzen A."/>
            <person name="He G."/>
            <person name="Yan M."/>
            <person name="Ng V."/>
            <person name="Cullen D."/>
            <person name="Martin F."/>
            <person name="Rosso M.-N."/>
            <person name="Henrissat B."/>
            <person name="Hibbett D."/>
            <person name="Martinez A.T."/>
            <person name="Grigoriev I.V."/>
        </authorList>
    </citation>
    <scope>NUCLEOTIDE SEQUENCE</scope>
    <source>
        <strain evidence="2">MF-IS2</strain>
    </source>
</reference>
<dbReference type="OrthoDB" id="428577at2759"/>
<proteinExistence type="predicted"/>
<dbReference type="SMART" id="SM00213">
    <property type="entry name" value="UBQ"/>
    <property type="match status" value="3"/>
</dbReference>
<organism evidence="2 3">
    <name type="scientific">Macrolepiota fuliginosa MF-IS2</name>
    <dbReference type="NCBI Taxonomy" id="1400762"/>
    <lineage>
        <taxon>Eukaryota</taxon>
        <taxon>Fungi</taxon>
        <taxon>Dikarya</taxon>
        <taxon>Basidiomycota</taxon>
        <taxon>Agaricomycotina</taxon>
        <taxon>Agaricomycetes</taxon>
        <taxon>Agaricomycetidae</taxon>
        <taxon>Agaricales</taxon>
        <taxon>Agaricineae</taxon>
        <taxon>Agaricaceae</taxon>
        <taxon>Macrolepiota</taxon>
    </lineage>
</organism>
<name>A0A9P6C4E7_9AGAR</name>
<sequence length="280" mass="31056">MQIFVRTLYGKTLTIEVRPCDTISILKAKIQAMEGIPSNQQRLIFAGSELGDEGTLSSSNLQKGSTVHLVIRFGSMPPKSSPAEAVADEFLDAGRTRAPPNNTAVVTHPQPSMQIFIKTLTGKILTLDIKPSDTIANIKTKIQNKEDVPLDRQWLVFRGSSLEDERTLTYYNIRKGSILHLLLRIRSEMQIFVKTLTGKTITLEVQSSNTIDSVMAKIHGKEGIPPDLQVLVFCGKQLQCGRTLSDYKIQKESTLHLTARLRSALIEIPVDDSNKSDVVD</sequence>
<dbReference type="Proteomes" id="UP000807342">
    <property type="component" value="Unassembled WGS sequence"/>
</dbReference>
<accession>A0A9P6C4E7</accession>
<dbReference type="PROSITE" id="PS50053">
    <property type="entry name" value="UBIQUITIN_2"/>
    <property type="match status" value="3"/>
</dbReference>
<evidence type="ECO:0000259" key="1">
    <source>
        <dbReference type="PROSITE" id="PS50053"/>
    </source>
</evidence>
<dbReference type="InterPro" id="IPR029071">
    <property type="entry name" value="Ubiquitin-like_domsf"/>
</dbReference>
<dbReference type="AlphaFoldDB" id="A0A9P6C4E7"/>
<dbReference type="Pfam" id="PF00240">
    <property type="entry name" value="ubiquitin"/>
    <property type="match status" value="3"/>
</dbReference>
<dbReference type="PRINTS" id="PR00348">
    <property type="entry name" value="UBIQUITIN"/>
</dbReference>
<evidence type="ECO:0000313" key="2">
    <source>
        <dbReference type="EMBL" id="KAF9451192.1"/>
    </source>
</evidence>
<gene>
    <name evidence="2" type="ORF">P691DRAFT_797072</name>
</gene>
<dbReference type="InterPro" id="IPR050158">
    <property type="entry name" value="Ubiquitin_ubiquitin-like"/>
</dbReference>
<dbReference type="InterPro" id="IPR019954">
    <property type="entry name" value="Ubiquitin_CS"/>
</dbReference>
<comment type="caution">
    <text evidence="2">The sequence shown here is derived from an EMBL/GenBank/DDBJ whole genome shotgun (WGS) entry which is preliminary data.</text>
</comment>
<dbReference type="PANTHER" id="PTHR10666">
    <property type="entry name" value="UBIQUITIN"/>
    <property type="match status" value="1"/>
</dbReference>
<evidence type="ECO:0000313" key="3">
    <source>
        <dbReference type="Proteomes" id="UP000807342"/>
    </source>
</evidence>
<dbReference type="EMBL" id="MU151089">
    <property type="protein sequence ID" value="KAF9451192.1"/>
    <property type="molecule type" value="Genomic_DNA"/>
</dbReference>
<feature type="domain" description="Ubiquitin-like" evidence="1">
    <location>
        <begin position="1"/>
        <end position="72"/>
    </location>
</feature>
<dbReference type="PROSITE" id="PS00299">
    <property type="entry name" value="UBIQUITIN_1"/>
    <property type="match status" value="1"/>
</dbReference>
<protein>
    <recommendedName>
        <fullName evidence="1">Ubiquitin-like domain-containing protein</fullName>
    </recommendedName>
</protein>
<dbReference type="SUPFAM" id="SSF54236">
    <property type="entry name" value="Ubiquitin-like"/>
    <property type="match status" value="3"/>
</dbReference>
<feature type="domain" description="Ubiquitin-like" evidence="1">
    <location>
        <begin position="189"/>
        <end position="264"/>
    </location>
</feature>
<feature type="domain" description="Ubiquitin-like" evidence="1">
    <location>
        <begin position="113"/>
        <end position="188"/>
    </location>
</feature>